<keyword evidence="1" id="KW-0812">Transmembrane</keyword>
<sequence length="72" mass="7498">MKNLTLLFTGITLVGGVILSLISGSWIMLAAAVILMGSSFVISYIGSMLALSGDEAADDAESVVYRRACANK</sequence>
<dbReference type="EMBL" id="JAUSUE010000013">
    <property type="protein sequence ID" value="MDQ0204157.1"/>
    <property type="molecule type" value="Genomic_DNA"/>
</dbReference>
<keyword evidence="1" id="KW-1133">Transmembrane helix</keyword>
<evidence type="ECO:0000313" key="3">
    <source>
        <dbReference type="Proteomes" id="UP001239167"/>
    </source>
</evidence>
<protein>
    <submittedName>
        <fullName evidence="2">Flippase GtrA</fullName>
    </submittedName>
</protein>
<keyword evidence="3" id="KW-1185">Reference proteome</keyword>
<comment type="caution">
    <text evidence="2">The sequence shown here is derived from an EMBL/GenBank/DDBJ whole genome shotgun (WGS) entry which is preliminary data.</text>
</comment>
<evidence type="ECO:0000313" key="2">
    <source>
        <dbReference type="EMBL" id="MDQ0204157.1"/>
    </source>
</evidence>
<gene>
    <name evidence="2" type="ORF">J2S01_001882</name>
</gene>
<evidence type="ECO:0000256" key="1">
    <source>
        <dbReference type="SAM" id="Phobius"/>
    </source>
</evidence>
<name>A0ABT9Y8I3_9FIRM</name>
<dbReference type="RefSeq" id="WP_196605581.1">
    <property type="nucleotide sequence ID" value="NZ_CP116940.1"/>
</dbReference>
<feature type="transmembrane region" description="Helical" evidence="1">
    <location>
        <begin position="26"/>
        <end position="45"/>
    </location>
</feature>
<dbReference type="Proteomes" id="UP001239167">
    <property type="component" value="Unassembled WGS sequence"/>
</dbReference>
<proteinExistence type="predicted"/>
<organism evidence="2 3">
    <name type="scientific">Pectinatus haikarae</name>
    <dbReference type="NCBI Taxonomy" id="349096"/>
    <lineage>
        <taxon>Bacteria</taxon>
        <taxon>Bacillati</taxon>
        <taxon>Bacillota</taxon>
        <taxon>Negativicutes</taxon>
        <taxon>Selenomonadales</taxon>
        <taxon>Selenomonadaceae</taxon>
        <taxon>Pectinatus</taxon>
    </lineage>
</organism>
<accession>A0ABT9Y8I3</accession>
<reference evidence="2 3" key="1">
    <citation type="submission" date="2023-07" db="EMBL/GenBank/DDBJ databases">
        <title>Genomic Encyclopedia of Type Strains, Phase IV (KMG-IV): sequencing the most valuable type-strain genomes for metagenomic binning, comparative biology and taxonomic classification.</title>
        <authorList>
            <person name="Goeker M."/>
        </authorList>
    </citation>
    <scope>NUCLEOTIDE SEQUENCE [LARGE SCALE GENOMIC DNA]</scope>
    <source>
        <strain evidence="2 3">DSM 16980</strain>
    </source>
</reference>
<keyword evidence="1" id="KW-0472">Membrane</keyword>